<protein>
    <recommendedName>
        <fullName evidence="5">Thiamine pyrophosphate enzyme TPP-binding domain-containing protein</fullName>
    </recommendedName>
</protein>
<dbReference type="PANTHER" id="PTHR42818">
    <property type="entry name" value="SULFOPYRUVATE DECARBOXYLASE SUBUNIT ALPHA"/>
    <property type="match status" value="1"/>
</dbReference>
<dbReference type="SUPFAM" id="SSF52518">
    <property type="entry name" value="Thiamin diphosphate-binding fold (THDP-binding)"/>
    <property type="match status" value="1"/>
</dbReference>
<organism evidence="3 4">
    <name type="scientific">Actinoplanes awajinensis subsp. mycoplanecinus</name>
    <dbReference type="NCBI Taxonomy" id="135947"/>
    <lineage>
        <taxon>Bacteria</taxon>
        <taxon>Bacillati</taxon>
        <taxon>Actinomycetota</taxon>
        <taxon>Actinomycetes</taxon>
        <taxon>Micromonosporales</taxon>
        <taxon>Micromonosporaceae</taxon>
        <taxon>Actinoplanes</taxon>
    </lineage>
</organism>
<evidence type="ECO:0008006" key="5">
    <source>
        <dbReference type="Google" id="ProtNLM"/>
    </source>
</evidence>
<evidence type="ECO:0000256" key="1">
    <source>
        <dbReference type="ARBA" id="ARBA00022793"/>
    </source>
</evidence>
<evidence type="ECO:0000313" key="4">
    <source>
        <dbReference type="Proteomes" id="UP000053244"/>
    </source>
</evidence>
<keyword evidence="4" id="KW-1185">Reference proteome</keyword>
<dbReference type="Proteomes" id="UP000053244">
    <property type="component" value="Unassembled WGS sequence"/>
</dbReference>
<accession>A0A101JFI0</accession>
<gene>
    <name evidence="3" type="ORF">ADL15_39475</name>
</gene>
<dbReference type="InterPro" id="IPR051818">
    <property type="entry name" value="TPP_dependent_decarboxylase"/>
</dbReference>
<keyword evidence="2" id="KW-0456">Lyase</keyword>
<evidence type="ECO:0000313" key="3">
    <source>
        <dbReference type="EMBL" id="KUL25799.1"/>
    </source>
</evidence>
<reference evidence="3 4" key="1">
    <citation type="submission" date="2015-10" db="EMBL/GenBank/DDBJ databases">
        <authorList>
            <person name="Gilbert D.G."/>
        </authorList>
    </citation>
    <scope>NUCLEOTIDE SEQUENCE [LARGE SCALE GENOMIC DNA]</scope>
    <source>
        <strain evidence="3 4">NRRL B-16712</strain>
    </source>
</reference>
<comment type="caution">
    <text evidence="3">The sequence shown here is derived from an EMBL/GenBank/DDBJ whole genome shotgun (WGS) entry which is preliminary data.</text>
</comment>
<dbReference type="AlphaFoldDB" id="A0A101JFI0"/>
<dbReference type="Gene3D" id="3.40.50.970">
    <property type="match status" value="1"/>
</dbReference>
<evidence type="ECO:0000256" key="2">
    <source>
        <dbReference type="ARBA" id="ARBA00023239"/>
    </source>
</evidence>
<dbReference type="OrthoDB" id="9785953at2"/>
<dbReference type="InterPro" id="IPR029061">
    <property type="entry name" value="THDP-binding"/>
</dbReference>
<dbReference type="PANTHER" id="PTHR42818:SF1">
    <property type="entry name" value="SULFOPYRUVATE DECARBOXYLASE"/>
    <property type="match status" value="1"/>
</dbReference>
<sequence length="192" mass="20411">MNTREALSAVVENAGRDAIFVSSLGRTSEEMYALRPDDTLFMDSMGDVTAVALGIGLNGSTFPVVAVDTDGSFLMNLSVLPALGALVPALPHYGLVILDNGIYESGGGRSSRSCALDWESLFAGVGLDIVVADEPGDLDGWPKRRVVVCRIENDEPMDGVTKTVDGVESSYLIERAIARRRGVPARRPALKA</sequence>
<dbReference type="EMBL" id="LLZH01000310">
    <property type="protein sequence ID" value="KUL25799.1"/>
    <property type="molecule type" value="Genomic_DNA"/>
</dbReference>
<dbReference type="GO" id="GO:0016831">
    <property type="term" value="F:carboxy-lyase activity"/>
    <property type="evidence" value="ECO:0007669"/>
    <property type="project" value="UniProtKB-KW"/>
</dbReference>
<proteinExistence type="predicted"/>
<keyword evidence="1" id="KW-0210">Decarboxylase</keyword>
<name>A0A101JFI0_9ACTN</name>
<dbReference type="RefSeq" id="WP_067702827.1">
    <property type="nucleotide sequence ID" value="NZ_LLZH01000310.1"/>
</dbReference>
<dbReference type="GO" id="GO:0000287">
    <property type="term" value="F:magnesium ion binding"/>
    <property type="evidence" value="ECO:0007669"/>
    <property type="project" value="UniProtKB-ARBA"/>
</dbReference>